<name>A0ABN0UPD3_9PSEU</name>
<evidence type="ECO:0000256" key="4">
    <source>
        <dbReference type="ARBA" id="ARBA00023163"/>
    </source>
</evidence>
<comment type="similarity">
    <text evidence="1">Belongs to the AfsR/DnrI/RedD regulatory family.</text>
</comment>
<evidence type="ECO:0000256" key="5">
    <source>
        <dbReference type="PROSITE-ProRule" id="PRU01091"/>
    </source>
</evidence>
<dbReference type="SUPFAM" id="SSF46894">
    <property type="entry name" value="C-terminal effector domain of the bipartite response regulators"/>
    <property type="match status" value="1"/>
</dbReference>
<dbReference type="EMBL" id="BAAABU010000025">
    <property type="protein sequence ID" value="GAA0257186.1"/>
    <property type="molecule type" value="Genomic_DNA"/>
</dbReference>
<keyword evidence="3 5" id="KW-0238">DNA-binding</keyword>
<dbReference type="SUPFAM" id="SSF52540">
    <property type="entry name" value="P-loop containing nucleoside triphosphate hydrolases"/>
    <property type="match status" value="1"/>
</dbReference>
<evidence type="ECO:0000313" key="8">
    <source>
        <dbReference type="Proteomes" id="UP001500416"/>
    </source>
</evidence>
<evidence type="ECO:0000313" key="7">
    <source>
        <dbReference type="EMBL" id="GAA0257186.1"/>
    </source>
</evidence>
<dbReference type="CDD" id="cd15831">
    <property type="entry name" value="BTAD"/>
    <property type="match status" value="1"/>
</dbReference>
<organism evidence="7 8">
    <name type="scientific">Saccharothrix mutabilis subsp. mutabilis</name>
    <dbReference type="NCBI Taxonomy" id="66855"/>
    <lineage>
        <taxon>Bacteria</taxon>
        <taxon>Bacillati</taxon>
        <taxon>Actinomycetota</taxon>
        <taxon>Actinomycetes</taxon>
        <taxon>Pseudonocardiales</taxon>
        <taxon>Pseudonocardiaceae</taxon>
        <taxon>Saccharothrix</taxon>
    </lineage>
</organism>
<dbReference type="InterPro" id="IPR036388">
    <property type="entry name" value="WH-like_DNA-bd_sf"/>
</dbReference>
<dbReference type="PROSITE" id="PS51755">
    <property type="entry name" value="OMPR_PHOB"/>
    <property type="match status" value="1"/>
</dbReference>
<keyword evidence="2" id="KW-0805">Transcription regulation</keyword>
<dbReference type="PRINTS" id="PR00364">
    <property type="entry name" value="DISEASERSIST"/>
</dbReference>
<evidence type="ECO:0000256" key="1">
    <source>
        <dbReference type="ARBA" id="ARBA00005820"/>
    </source>
</evidence>
<dbReference type="Gene3D" id="3.40.50.300">
    <property type="entry name" value="P-loop containing nucleotide triphosphate hydrolases"/>
    <property type="match status" value="1"/>
</dbReference>
<comment type="caution">
    <text evidence="7">The sequence shown here is derived from an EMBL/GenBank/DDBJ whole genome shotgun (WGS) entry which is preliminary data.</text>
</comment>
<dbReference type="Pfam" id="PF03704">
    <property type="entry name" value="BTAD"/>
    <property type="match status" value="1"/>
</dbReference>
<dbReference type="Proteomes" id="UP001500416">
    <property type="component" value="Unassembled WGS sequence"/>
</dbReference>
<dbReference type="InterPro" id="IPR001867">
    <property type="entry name" value="OmpR/PhoB-type_DNA-bd"/>
</dbReference>
<dbReference type="Pfam" id="PF00486">
    <property type="entry name" value="Trans_reg_C"/>
    <property type="match status" value="1"/>
</dbReference>
<dbReference type="Gene3D" id="1.10.10.10">
    <property type="entry name" value="Winged helix-like DNA-binding domain superfamily/Winged helix DNA-binding domain"/>
    <property type="match status" value="1"/>
</dbReference>
<dbReference type="SMART" id="SM00862">
    <property type="entry name" value="Trans_reg_C"/>
    <property type="match status" value="1"/>
</dbReference>
<dbReference type="SUPFAM" id="SSF48452">
    <property type="entry name" value="TPR-like"/>
    <property type="match status" value="1"/>
</dbReference>
<dbReference type="InterPro" id="IPR016032">
    <property type="entry name" value="Sig_transdc_resp-reg_C-effctor"/>
</dbReference>
<dbReference type="SMART" id="SM01043">
    <property type="entry name" value="BTAD"/>
    <property type="match status" value="1"/>
</dbReference>
<dbReference type="Gene3D" id="1.25.40.10">
    <property type="entry name" value="Tetratricopeptide repeat domain"/>
    <property type="match status" value="1"/>
</dbReference>
<sequence length="654" mass="70589">MATSAFGGARFRLLGPVEFSCGDGWRSIGSTKQRTLLALLLLHANRVVPVAQLHAELWGDRPYSRVKNLLAGCVWRLRAALGDEAGRALVTRPGGYQLTVPPGALDLVEYQRLVDVGRVRRAADDLPGALEAFTAAVQLWRGEPLADVSFTQSVMAERARLEESRLTVEEMRLGLRIELGEPDEVLPELKLIISQHPLRERLHEHLMVALYRSGQQADALGAYRDLRRLLIDELGVEPSKPLRDLQARILAEDVGLRAAPPSRPAPDLLPACDPVFHGREAEVARVAAALAEGAVCAVHGMAGVGKSAVAARAAHAVADRFPDGRVHLDLRGSTDHPLDPADALTALLDAFGVPLGETRPAARWAAVVAERRVLLVLDDVRDADQVKPLLPPGCAAVLTGRAAVGAADGHRQLRLGRLPVAAAVGLLRRVVGPERVDAEPEQAAAVVSWCECLPPAVRVAGGRLAARPEWTVADLADRLADPGQRLEVLTGVRELLGSCVRRLHADGDRTAVTALTLLAELDLPVVTASTVAALLDTAEGPARCAAERLVDAGLLEPLPHNRYRVAALVRLHGAGADPDADPAAAVQRVVDRYREQVRELTTRRSGGLSWYREHRGTLRALARLDRTDSLPAAVDRLRWTFTRRPAVPTQPPYR</sequence>
<proteinExistence type="inferred from homology"/>
<gene>
    <name evidence="7" type="ORF">GCM10010492_67700</name>
</gene>
<dbReference type="InterPro" id="IPR051677">
    <property type="entry name" value="AfsR-DnrI-RedD_regulator"/>
</dbReference>
<keyword evidence="8" id="KW-1185">Reference proteome</keyword>
<evidence type="ECO:0000256" key="3">
    <source>
        <dbReference type="ARBA" id="ARBA00023125"/>
    </source>
</evidence>
<accession>A0ABN0UPD3</accession>
<dbReference type="InterPro" id="IPR011990">
    <property type="entry name" value="TPR-like_helical_dom_sf"/>
</dbReference>
<dbReference type="InterPro" id="IPR005158">
    <property type="entry name" value="BTAD"/>
</dbReference>
<dbReference type="RefSeq" id="WP_343938688.1">
    <property type="nucleotide sequence ID" value="NZ_BAAABU010000025.1"/>
</dbReference>
<dbReference type="PANTHER" id="PTHR35807:SF1">
    <property type="entry name" value="TRANSCRIPTIONAL REGULATOR REDD"/>
    <property type="match status" value="1"/>
</dbReference>
<feature type="DNA-binding region" description="OmpR/PhoB-type" evidence="5">
    <location>
        <begin position="1"/>
        <end position="100"/>
    </location>
</feature>
<protein>
    <recommendedName>
        <fullName evidence="6">OmpR/PhoB-type domain-containing protein</fullName>
    </recommendedName>
</protein>
<dbReference type="PANTHER" id="PTHR35807">
    <property type="entry name" value="TRANSCRIPTIONAL REGULATOR REDD-RELATED"/>
    <property type="match status" value="1"/>
</dbReference>
<dbReference type="InterPro" id="IPR027417">
    <property type="entry name" value="P-loop_NTPase"/>
</dbReference>
<evidence type="ECO:0000256" key="2">
    <source>
        <dbReference type="ARBA" id="ARBA00023015"/>
    </source>
</evidence>
<reference evidence="7 8" key="1">
    <citation type="journal article" date="2019" name="Int. J. Syst. Evol. Microbiol.">
        <title>The Global Catalogue of Microorganisms (GCM) 10K type strain sequencing project: providing services to taxonomists for standard genome sequencing and annotation.</title>
        <authorList>
            <consortium name="The Broad Institute Genomics Platform"/>
            <consortium name="The Broad Institute Genome Sequencing Center for Infectious Disease"/>
            <person name="Wu L."/>
            <person name="Ma J."/>
        </authorList>
    </citation>
    <scope>NUCLEOTIDE SEQUENCE [LARGE SCALE GENOMIC DNA]</scope>
    <source>
        <strain evidence="7 8">JCM 3380</strain>
    </source>
</reference>
<feature type="domain" description="OmpR/PhoB-type" evidence="6">
    <location>
        <begin position="1"/>
        <end position="100"/>
    </location>
</feature>
<keyword evidence="4" id="KW-0804">Transcription</keyword>
<evidence type="ECO:0000259" key="6">
    <source>
        <dbReference type="PROSITE" id="PS51755"/>
    </source>
</evidence>